<organism evidence="5 6">
    <name type="scientific">Phenylobacterium koreense</name>
    <dbReference type="NCBI Taxonomy" id="266125"/>
    <lineage>
        <taxon>Bacteria</taxon>
        <taxon>Pseudomonadati</taxon>
        <taxon>Pseudomonadota</taxon>
        <taxon>Alphaproteobacteria</taxon>
        <taxon>Caulobacterales</taxon>
        <taxon>Caulobacteraceae</taxon>
        <taxon>Phenylobacterium</taxon>
    </lineage>
</organism>
<dbReference type="Pfam" id="PF01037">
    <property type="entry name" value="AsnC_trans_reg"/>
    <property type="match status" value="1"/>
</dbReference>
<dbReference type="PANTHER" id="PTHR30154:SF17">
    <property type="entry name" value="DNA-BINDING TRANSCRIPTIONAL ACTIVATOR DECR"/>
    <property type="match status" value="1"/>
</dbReference>
<proteinExistence type="predicted"/>
<dbReference type="EMBL" id="JBEPLU010000001">
    <property type="protein sequence ID" value="MET3526071.1"/>
    <property type="molecule type" value="Genomic_DNA"/>
</dbReference>
<gene>
    <name evidence="5" type="ORF">ABID41_001166</name>
</gene>
<comment type="caution">
    <text evidence="5">The sequence shown here is derived from an EMBL/GenBank/DDBJ whole genome shotgun (WGS) entry which is preliminary data.</text>
</comment>
<dbReference type="PROSITE" id="PS50956">
    <property type="entry name" value="HTH_ASNC_2"/>
    <property type="match status" value="1"/>
</dbReference>
<dbReference type="InterPro" id="IPR011008">
    <property type="entry name" value="Dimeric_a/b-barrel"/>
</dbReference>
<dbReference type="InterPro" id="IPR036388">
    <property type="entry name" value="WH-like_DNA-bd_sf"/>
</dbReference>
<reference evidence="5 6" key="1">
    <citation type="submission" date="2024-06" db="EMBL/GenBank/DDBJ databases">
        <title>Genomic Encyclopedia of Type Strains, Phase IV (KMG-IV): sequencing the most valuable type-strain genomes for metagenomic binning, comparative biology and taxonomic classification.</title>
        <authorList>
            <person name="Goeker M."/>
        </authorList>
    </citation>
    <scope>NUCLEOTIDE SEQUENCE [LARGE SCALE GENOMIC DNA]</scope>
    <source>
        <strain evidence="5 6">DSM 17809</strain>
    </source>
</reference>
<dbReference type="Proteomes" id="UP001549110">
    <property type="component" value="Unassembled WGS sequence"/>
</dbReference>
<protein>
    <submittedName>
        <fullName evidence="5">Lrp/AsnC family transcriptional regulator</fullName>
    </submittedName>
</protein>
<name>A0ABV2EHH6_9CAUL</name>
<evidence type="ECO:0000313" key="5">
    <source>
        <dbReference type="EMBL" id="MET3526071.1"/>
    </source>
</evidence>
<dbReference type="Gene3D" id="3.30.70.920">
    <property type="match status" value="1"/>
</dbReference>
<keyword evidence="3" id="KW-0804">Transcription</keyword>
<dbReference type="CDD" id="cd00090">
    <property type="entry name" value="HTH_ARSR"/>
    <property type="match status" value="1"/>
</dbReference>
<feature type="domain" description="HTH asnC-type" evidence="4">
    <location>
        <begin position="5"/>
        <end position="66"/>
    </location>
</feature>
<sequence length="157" mass="17780">MAETLDDLDLRILEALQKDASLSTAELAEIVGLSQSPCWRRLNRLKEAGYIRDQITRLDAEKLGFNTIVFANVRLSAHGRANVAEFSEAMAQFPEVMECYTILGAFDFMLRIVTRDMRTYEQFVFGRLLTLPTVQEIHSTVALSEVKNTQALPLRGR</sequence>
<dbReference type="InterPro" id="IPR019888">
    <property type="entry name" value="Tscrpt_reg_AsnC-like"/>
</dbReference>
<dbReference type="Pfam" id="PF13412">
    <property type="entry name" value="HTH_24"/>
    <property type="match status" value="1"/>
</dbReference>
<dbReference type="InterPro" id="IPR000485">
    <property type="entry name" value="AsnC-type_HTH_dom"/>
</dbReference>
<keyword evidence="6" id="KW-1185">Reference proteome</keyword>
<evidence type="ECO:0000256" key="1">
    <source>
        <dbReference type="ARBA" id="ARBA00023015"/>
    </source>
</evidence>
<dbReference type="SUPFAM" id="SSF54909">
    <property type="entry name" value="Dimeric alpha+beta barrel"/>
    <property type="match status" value="1"/>
</dbReference>
<accession>A0ABV2EHH6</accession>
<evidence type="ECO:0000256" key="2">
    <source>
        <dbReference type="ARBA" id="ARBA00023125"/>
    </source>
</evidence>
<dbReference type="InterPro" id="IPR019887">
    <property type="entry name" value="Tscrpt_reg_AsnC/Lrp_C"/>
</dbReference>
<dbReference type="PANTHER" id="PTHR30154">
    <property type="entry name" value="LEUCINE-RESPONSIVE REGULATORY PROTEIN"/>
    <property type="match status" value="1"/>
</dbReference>
<dbReference type="SMART" id="SM00344">
    <property type="entry name" value="HTH_ASNC"/>
    <property type="match status" value="1"/>
</dbReference>
<dbReference type="PRINTS" id="PR00033">
    <property type="entry name" value="HTHASNC"/>
</dbReference>
<dbReference type="Gene3D" id="1.10.10.10">
    <property type="entry name" value="Winged helix-like DNA-binding domain superfamily/Winged helix DNA-binding domain"/>
    <property type="match status" value="1"/>
</dbReference>
<evidence type="ECO:0000256" key="3">
    <source>
        <dbReference type="ARBA" id="ARBA00023163"/>
    </source>
</evidence>
<keyword evidence="1" id="KW-0805">Transcription regulation</keyword>
<dbReference type="InterPro" id="IPR011991">
    <property type="entry name" value="ArsR-like_HTH"/>
</dbReference>
<dbReference type="RefSeq" id="WP_331930303.1">
    <property type="nucleotide sequence ID" value="NZ_JBEPLU010000001.1"/>
</dbReference>
<evidence type="ECO:0000313" key="6">
    <source>
        <dbReference type="Proteomes" id="UP001549110"/>
    </source>
</evidence>
<dbReference type="InterPro" id="IPR019885">
    <property type="entry name" value="Tscrpt_reg_HTH_AsnC-type_CS"/>
</dbReference>
<dbReference type="InterPro" id="IPR036390">
    <property type="entry name" value="WH_DNA-bd_sf"/>
</dbReference>
<evidence type="ECO:0000259" key="4">
    <source>
        <dbReference type="PROSITE" id="PS50956"/>
    </source>
</evidence>
<dbReference type="PROSITE" id="PS00519">
    <property type="entry name" value="HTH_ASNC_1"/>
    <property type="match status" value="1"/>
</dbReference>
<keyword evidence="2" id="KW-0238">DNA-binding</keyword>
<dbReference type="SUPFAM" id="SSF46785">
    <property type="entry name" value="Winged helix' DNA-binding domain"/>
    <property type="match status" value="1"/>
</dbReference>